<evidence type="ECO:0000256" key="1">
    <source>
        <dbReference type="ARBA" id="ARBA00022737"/>
    </source>
</evidence>
<dbReference type="PRINTS" id="PR01415">
    <property type="entry name" value="ANKYRIN"/>
</dbReference>
<reference evidence="4 5" key="1">
    <citation type="journal article" date="2018" name="Nat. Ecol. Evol.">
        <title>Shark genomes provide insights into elasmobranch evolution and the origin of vertebrates.</title>
        <authorList>
            <person name="Hara Y"/>
            <person name="Yamaguchi K"/>
            <person name="Onimaru K"/>
            <person name="Kadota M"/>
            <person name="Koyanagi M"/>
            <person name="Keeley SD"/>
            <person name="Tatsumi K"/>
            <person name="Tanaka K"/>
            <person name="Motone F"/>
            <person name="Kageyama Y"/>
            <person name="Nozu R"/>
            <person name="Adachi N"/>
            <person name="Nishimura O"/>
            <person name="Nakagawa R"/>
            <person name="Tanegashima C"/>
            <person name="Kiyatake I"/>
            <person name="Matsumoto R"/>
            <person name="Murakumo K"/>
            <person name="Nishida K"/>
            <person name="Terakita A"/>
            <person name="Kuratani S"/>
            <person name="Sato K"/>
            <person name="Hyodo S Kuraku.S."/>
        </authorList>
    </citation>
    <scope>NUCLEOTIDE SEQUENCE [LARGE SCALE GENOMIC DNA]</scope>
</reference>
<dbReference type="GO" id="GO:0070531">
    <property type="term" value="C:BRCA1-A complex"/>
    <property type="evidence" value="ECO:0007669"/>
    <property type="project" value="TreeGrafter"/>
</dbReference>
<dbReference type="GO" id="GO:0085020">
    <property type="term" value="P:protein K6-linked ubiquitination"/>
    <property type="evidence" value="ECO:0007669"/>
    <property type="project" value="TreeGrafter"/>
</dbReference>
<dbReference type="PROSITE" id="PS50088">
    <property type="entry name" value="ANK_REPEAT"/>
    <property type="match status" value="2"/>
</dbReference>
<dbReference type="PANTHER" id="PTHR24171:SF8">
    <property type="entry name" value="BRCA1-ASSOCIATED RING DOMAIN PROTEIN 1"/>
    <property type="match status" value="1"/>
</dbReference>
<dbReference type="OrthoDB" id="7464126at2759"/>
<dbReference type="PANTHER" id="PTHR24171">
    <property type="entry name" value="ANKYRIN REPEAT DOMAIN-CONTAINING PROTEIN 39-RELATED"/>
    <property type="match status" value="1"/>
</dbReference>
<dbReference type="SMART" id="SM00248">
    <property type="entry name" value="ANK"/>
    <property type="match status" value="2"/>
</dbReference>
<evidence type="ECO:0000313" key="5">
    <source>
        <dbReference type="Proteomes" id="UP000288216"/>
    </source>
</evidence>
<dbReference type="InterPro" id="IPR002110">
    <property type="entry name" value="Ankyrin_rpt"/>
</dbReference>
<dbReference type="AlphaFoldDB" id="A0A401P349"/>
<feature type="repeat" description="ANK" evidence="3">
    <location>
        <begin position="1"/>
        <end position="33"/>
    </location>
</feature>
<feature type="non-terminal residue" evidence="4">
    <location>
        <position position="1"/>
    </location>
</feature>
<keyword evidence="5" id="KW-1185">Reference proteome</keyword>
<evidence type="ECO:0000313" key="4">
    <source>
        <dbReference type="EMBL" id="GCB67537.1"/>
    </source>
</evidence>
<evidence type="ECO:0000256" key="3">
    <source>
        <dbReference type="PROSITE-ProRule" id="PRU00023"/>
    </source>
</evidence>
<feature type="repeat" description="ANK" evidence="3">
    <location>
        <begin position="33"/>
        <end position="65"/>
    </location>
</feature>
<name>A0A401P349_SCYTO</name>
<comment type="caution">
    <text evidence="4">The sequence shown here is derived from an EMBL/GenBank/DDBJ whole genome shotgun (WGS) entry which is preliminary data.</text>
</comment>
<dbReference type="Gene3D" id="1.25.40.20">
    <property type="entry name" value="Ankyrin repeat-containing domain"/>
    <property type="match status" value="1"/>
</dbReference>
<sequence length="92" mass="9989">DGSTPLFKAAYKGFTEVVRELLARSPSLGILKNGTTALHAAVLGGSIRTVRLLIDSGADPSLRNTTEELPADLTRNDRLIQQLQSKQRRSES</sequence>
<evidence type="ECO:0000256" key="2">
    <source>
        <dbReference type="ARBA" id="ARBA00023043"/>
    </source>
</evidence>
<dbReference type="GO" id="GO:0004842">
    <property type="term" value="F:ubiquitin-protein transferase activity"/>
    <property type="evidence" value="ECO:0007669"/>
    <property type="project" value="TreeGrafter"/>
</dbReference>
<dbReference type="Proteomes" id="UP000288216">
    <property type="component" value="Unassembled WGS sequence"/>
</dbReference>
<dbReference type="STRING" id="75743.A0A401P349"/>
<proteinExistence type="predicted"/>
<protein>
    <submittedName>
        <fullName evidence="4">Uncharacterized protein</fullName>
    </submittedName>
</protein>
<gene>
    <name evidence="4" type="ORF">scyTo_0010260</name>
</gene>
<dbReference type="EMBL" id="BFAA01004386">
    <property type="protein sequence ID" value="GCB67537.1"/>
    <property type="molecule type" value="Genomic_DNA"/>
</dbReference>
<dbReference type="InterPro" id="IPR036770">
    <property type="entry name" value="Ankyrin_rpt-contain_sf"/>
</dbReference>
<keyword evidence="1" id="KW-0677">Repeat</keyword>
<dbReference type="PROSITE" id="PS50297">
    <property type="entry name" value="ANK_REP_REGION"/>
    <property type="match status" value="1"/>
</dbReference>
<organism evidence="4 5">
    <name type="scientific">Scyliorhinus torazame</name>
    <name type="common">Cloudy catshark</name>
    <name type="synonym">Catulus torazame</name>
    <dbReference type="NCBI Taxonomy" id="75743"/>
    <lineage>
        <taxon>Eukaryota</taxon>
        <taxon>Metazoa</taxon>
        <taxon>Chordata</taxon>
        <taxon>Craniata</taxon>
        <taxon>Vertebrata</taxon>
        <taxon>Chondrichthyes</taxon>
        <taxon>Elasmobranchii</taxon>
        <taxon>Galeomorphii</taxon>
        <taxon>Galeoidea</taxon>
        <taxon>Carcharhiniformes</taxon>
        <taxon>Scyliorhinidae</taxon>
        <taxon>Scyliorhinus</taxon>
    </lineage>
</organism>
<keyword evidence="2 3" id="KW-0040">ANK repeat</keyword>
<dbReference type="Pfam" id="PF12796">
    <property type="entry name" value="Ank_2"/>
    <property type="match status" value="1"/>
</dbReference>
<dbReference type="SUPFAM" id="SSF48403">
    <property type="entry name" value="Ankyrin repeat"/>
    <property type="match status" value="1"/>
</dbReference>
<accession>A0A401P349</accession>
<dbReference type="GO" id="GO:0031436">
    <property type="term" value="C:BRCA1-BARD1 complex"/>
    <property type="evidence" value="ECO:0007669"/>
    <property type="project" value="TreeGrafter"/>
</dbReference>